<sequence length="80" mass="9003">MRSKMSFTKEFMIDMAFEEIPVSGVHLFQHFVNVDAVAFLSPPLLLLIAGAYGFSLAGFLGSLGRYFGWHGFRSVRDTRN</sequence>
<keyword evidence="1" id="KW-0472">Membrane</keyword>
<dbReference type="Proteomes" id="UP001233172">
    <property type="component" value="Unassembled WGS sequence"/>
</dbReference>
<dbReference type="EMBL" id="JASAOG010000482">
    <property type="protein sequence ID" value="KAK0039130.1"/>
    <property type="molecule type" value="Genomic_DNA"/>
</dbReference>
<keyword evidence="1" id="KW-1133">Transmembrane helix</keyword>
<accession>A0AAD8AMV9</accession>
<protein>
    <submittedName>
        <fullName evidence="2">Histone 2B</fullName>
    </submittedName>
</protein>
<reference evidence="2" key="1">
    <citation type="journal article" date="2023" name="PLoS Negl. Trop. Dis.">
        <title>A genome sequence for Biomphalaria pfeifferi, the major vector snail for the human-infecting parasite Schistosoma mansoni.</title>
        <authorList>
            <person name="Bu L."/>
            <person name="Lu L."/>
            <person name="Laidemitt M.R."/>
            <person name="Zhang S.M."/>
            <person name="Mutuku M."/>
            <person name="Mkoji G."/>
            <person name="Steinauer M."/>
            <person name="Loker E.S."/>
        </authorList>
    </citation>
    <scope>NUCLEOTIDE SEQUENCE</scope>
    <source>
        <strain evidence="2">KasaAsao</strain>
    </source>
</reference>
<name>A0AAD8AMV9_BIOPF</name>
<keyword evidence="3" id="KW-1185">Reference proteome</keyword>
<feature type="transmembrane region" description="Helical" evidence="1">
    <location>
        <begin position="44"/>
        <end position="67"/>
    </location>
</feature>
<keyword evidence="1" id="KW-0812">Transmembrane</keyword>
<evidence type="ECO:0000256" key="1">
    <source>
        <dbReference type="SAM" id="Phobius"/>
    </source>
</evidence>
<evidence type="ECO:0000313" key="3">
    <source>
        <dbReference type="Proteomes" id="UP001233172"/>
    </source>
</evidence>
<organism evidence="2 3">
    <name type="scientific">Biomphalaria pfeifferi</name>
    <name type="common">Bloodfluke planorb</name>
    <name type="synonym">Freshwater snail</name>
    <dbReference type="NCBI Taxonomy" id="112525"/>
    <lineage>
        <taxon>Eukaryota</taxon>
        <taxon>Metazoa</taxon>
        <taxon>Spiralia</taxon>
        <taxon>Lophotrochozoa</taxon>
        <taxon>Mollusca</taxon>
        <taxon>Gastropoda</taxon>
        <taxon>Heterobranchia</taxon>
        <taxon>Euthyneura</taxon>
        <taxon>Panpulmonata</taxon>
        <taxon>Hygrophila</taxon>
        <taxon>Lymnaeoidea</taxon>
        <taxon>Planorbidae</taxon>
        <taxon>Biomphalaria</taxon>
    </lineage>
</organism>
<gene>
    <name evidence="2" type="ORF">Bpfe_031441</name>
</gene>
<evidence type="ECO:0000313" key="2">
    <source>
        <dbReference type="EMBL" id="KAK0039130.1"/>
    </source>
</evidence>
<reference evidence="2" key="2">
    <citation type="submission" date="2023-04" db="EMBL/GenBank/DDBJ databases">
        <authorList>
            <person name="Bu L."/>
            <person name="Lu L."/>
            <person name="Laidemitt M.R."/>
            <person name="Zhang S.M."/>
            <person name="Mutuku M."/>
            <person name="Mkoji G."/>
            <person name="Steinauer M."/>
            <person name="Loker E.S."/>
        </authorList>
    </citation>
    <scope>NUCLEOTIDE SEQUENCE</scope>
    <source>
        <strain evidence="2">KasaAsao</strain>
        <tissue evidence="2">Whole Snail</tissue>
    </source>
</reference>
<comment type="caution">
    <text evidence="2">The sequence shown here is derived from an EMBL/GenBank/DDBJ whole genome shotgun (WGS) entry which is preliminary data.</text>
</comment>
<proteinExistence type="predicted"/>
<dbReference type="AlphaFoldDB" id="A0AAD8AMV9"/>